<dbReference type="SUPFAM" id="SSF46689">
    <property type="entry name" value="Homeodomain-like"/>
    <property type="match status" value="1"/>
</dbReference>
<comment type="caution">
    <text evidence="7">The sequence shown here is derived from an EMBL/GenBank/DDBJ whole genome shotgun (WGS) entry which is preliminary data.</text>
</comment>
<organism evidence="7 8">
    <name type="scientific">Plantactinospora sonchi</name>
    <dbReference type="NCBI Taxonomy" id="1544735"/>
    <lineage>
        <taxon>Bacteria</taxon>
        <taxon>Bacillati</taxon>
        <taxon>Actinomycetota</taxon>
        <taxon>Actinomycetes</taxon>
        <taxon>Micromonosporales</taxon>
        <taxon>Micromonosporaceae</taxon>
        <taxon>Plantactinospora</taxon>
    </lineage>
</organism>
<evidence type="ECO:0000256" key="5">
    <source>
        <dbReference type="PROSITE-ProRule" id="PRU00335"/>
    </source>
</evidence>
<dbReference type="EMBL" id="JAZGQK010000034">
    <property type="protein sequence ID" value="MEE6263075.1"/>
    <property type="molecule type" value="Genomic_DNA"/>
</dbReference>
<keyword evidence="8" id="KW-1185">Reference proteome</keyword>
<name>A0ABU7S318_9ACTN</name>
<accession>A0ABU7S318</accession>
<evidence type="ECO:0000313" key="8">
    <source>
        <dbReference type="Proteomes" id="UP001332243"/>
    </source>
</evidence>
<keyword evidence="2" id="KW-0805">Transcription regulation</keyword>
<dbReference type="InterPro" id="IPR009057">
    <property type="entry name" value="Homeodomain-like_sf"/>
</dbReference>
<feature type="domain" description="HTH tetR-type" evidence="6">
    <location>
        <begin position="8"/>
        <end position="68"/>
    </location>
</feature>
<keyword evidence="4" id="KW-0804">Transcription</keyword>
<evidence type="ECO:0000256" key="2">
    <source>
        <dbReference type="ARBA" id="ARBA00023015"/>
    </source>
</evidence>
<dbReference type="PANTHER" id="PTHR30055">
    <property type="entry name" value="HTH-TYPE TRANSCRIPTIONAL REGULATOR RUTR"/>
    <property type="match status" value="1"/>
</dbReference>
<keyword evidence="3 5" id="KW-0238">DNA-binding</keyword>
<reference evidence="7 8" key="1">
    <citation type="submission" date="2024-01" db="EMBL/GenBank/DDBJ databases">
        <title>Genome insights into Plantactinospora sonchi sp. nov.</title>
        <authorList>
            <person name="Wang L."/>
        </authorList>
    </citation>
    <scope>NUCLEOTIDE SEQUENCE [LARGE SCALE GENOMIC DNA]</scope>
    <source>
        <strain evidence="7 8">NEAU-QY2</strain>
    </source>
</reference>
<dbReference type="PANTHER" id="PTHR30055:SF228">
    <property type="entry name" value="TRANSCRIPTIONAL REGULATOR-RELATED"/>
    <property type="match status" value="1"/>
</dbReference>
<sequence length="207" mass="21921">MPKKVDHQARRALIAEALLRIAADRGLEEVSLRHVAAEAGVSSGMVQHYFRTKDEMMAFAMEVVRDNAQARIAAAEQALGESASPRARLRALLVALLPLDQQQQLDGRVALAFLAYAAVRPAVAAALGRDNNLMHQWIAEQVRVIRAAGPPPPTGTDPLHAATALLATVEGLGTYIVSGQYPSKAALAVLDAQLNVLLGPAPVDSAS</sequence>
<dbReference type="InterPro" id="IPR001647">
    <property type="entry name" value="HTH_TetR"/>
</dbReference>
<dbReference type="InterPro" id="IPR050109">
    <property type="entry name" value="HTH-type_TetR-like_transc_reg"/>
</dbReference>
<feature type="DNA-binding region" description="H-T-H motif" evidence="5">
    <location>
        <begin position="31"/>
        <end position="50"/>
    </location>
</feature>
<keyword evidence="1" id="KW-0678">Repressor</keyword>
<dbReference type="PROSITE" id="PS50977">
    <property type="entry name" value="HTH_TETR_2"/>
    <property type="match status" value="1"/>
</dbReference>
<dbReference type="Pfam" id="PF13977">
    <property type="entry name" value="TetR_C_6"/>
    <property type="match status" value="1"/>
</dbReference>
<dbReference type="SUPFAM" id="SSF48498">
    <property type="entry name" value="Tetracyclin repressor-like, C-terminal domain"/>
    <property type="match status" value="1"/>
</dbReference>
<protein>
    <submittedName>
        <fullName evidence="7">TetR/AcrR family transcriptional regulator</fullName>
    </submittedName>
</protein>
<evidence type="ECO:0000256" key="4">
    <source>
        <dbReference type="ARBA" id="ARBA00023163"/>
    </source>
</evidence>
<evidence type="ECO:0000259" key="6">
    <source>
        <dbReference type="PROSITE" id="PS50977"/>
    </source>
</evidence>
<dbReference type="Gene3D" id="1.10.357.10">
    <property type="entry name" value="Tetracycline Repressor, domain 2"/>
    <property type="match status" value="1"/>
</dbReference>
<dbReference type="RefSeq" id="WP_331218013.1">
    <property type="nucleotide sequence ID" value="NZ_JAZGQK010000034.1"/>
</dbReference>
<proteinExistence type="predicted"/>
<gene>
    <name evidence="7" type="ORF">V1633_31810</name>
</gene>
<evidence type="ECO:0000256" key="1">
    <source>
        <dbReference type="ARBA" id="ARBA00022491"/>
    </source>
</evidence>
<evidence type="ECO:0000313" key="7">
    <source>
        <dbReference type="EMBL" id="MEE6263075.1"/>
    </source>
</evidence>
<dbReference type="InterPro" id="IPR039538">
    <property type="entry name" value="BetI_C"/>
</dbReference>
<evidence type="ECO:0000256" key="3">
    <source>
        <dbReference type="ARBA" id="ARBA00023125"/>
    </source>
</evidence>
<dbReference type="Proteomes" id="UP001332243">
    <property type="component" value="Unassembled WGS sequence"/>
</dbReference>
<dbReference type="InterPro" id="IPR036271">
    <property type="entry name" value="Tet_transcr_reg_TetR-rel_C_sf"/>
</dbReference>
<dbReference type="PRINTS" id="PR00455">
    <property type="entry name" value="HTHTETR"/>
</dbReference>
<dbReference type="Pfam" id="PF00440">
    <property type="entry name" value="TetR_N"/>
    <property type="match status" value="1"/>
</dbReference>